<name>A0ABQ7ZSX4_BRANA</name>
<dbReference type="Proteomes" id="UP000824890">
    <property type="component" value="Unassembled WGS sequence"/>
</dbReference>
<proteinExistence type="predicted"/>
<feature type="non-terminal residue" evidence="1">
    <location>
        <position position="129"/>
    </location>
</feature>
<comment type="caution">
    <text evidence="1">The sequence shown here is derived from an EMBL/GenBank/DDBJ whole genome shotgun (WGS) entry which is preliminary data.</text>
</comment>
<evidence type="ECO:0000313" key="1">
    <source>
        <dbReference type="EMBL" id="KAH0883090.1"/>
    </source>
</evidence>
<evidence type="ECO:0000313" key="2">
    <source>
        <dbReference type="Proteomes" id="UP000824890"/>
    </source>
</evidence>
<reference evidence="1 2" key="1">
    <citation type="submission" date="2021-05" db="EMBL/GenBank/DDBJ databases">
        <title>Genome Assembly of Synthetic Allotetraploid Brassica napus Reveals Homoeologous Exchanges between Subgenomes.</title>
        <authorList>
            <person name="Davis J.T."/>
        </authorList>
    </citation>
    <scope>NUCLEOTIDE SEQUENCE [LARGE SCALE GENOMIC DNA]</scope>
    <source>
        <strain evidence="2">cv. Da-Ae</strain>
        <tissue evidence="1">Seedling</tissue>
    </source>
</reference>
<sequence length="129" mass="14866">MKPHHHTPFDTVARYHYQQQQLISLSLHHAAIWFNNNQVKHVEQLKRGFADIADDVYEILHEIGRDPPEPKGTIDSLVFLTQKIGRRAGDMNLMVLLHIEDCPDKEPLRHGFYAGSTMATRITIPNFIT</sequence>
<keyword evidence="2" id="KW-1185">Reference proteome</keyword>
<gene>
    <name evidence="1" type="ORF">HID58_059186</name>
</gene>
<accession>A0ABQ7ZSX4</accession>
<dbReference type="EMBL" id="JAGKQM010000014">
    <property type="protein sequence ID" value="KAH0883090.1"/>
    <property type="molecule type" value="Genomic_DNA"/>
</dbReference>
<organism evidence="1 2">
    <name type="scientific">Brassica napus</name>
    <name type="common">Rape</name>
    <dbReference type="NCBI Taxonomy" id="3708"/>
    <lineage>
        <taxon>Eukaryota</taxon>
        <taxon>Viridiplantae</taxon>
        <taxon>Streptophyta</taxon>
        <taxon>Embryophyta</taxon>
        <taxon>Tracheophyta</taxon>
        <taxon>Spermatophyta</taxon>
        <taxon>Magnoliopsida</taxon>
        <taxon>eudicotyledons</taxon>
        <taxon>Gunneridae</taxon>
        <taxon>Pentapetalae</taxon>
        <taxon>rosids</taxon>
        <taxon>malvids</taxon>
        <taxon>Brassicales</taxon>
        <taxon>Brassicaceae</taxon>
        <taxon>Brassiceae</taxon>
        <taxon>Brassica</taxon>
    </lineage>
</organism>
<protein>
    <submittedName>
        <fullName evidence="1">Uncharacterized protein</fullName>
    </submittedName>
</protein>